<evidence type="ECO:0000256" key="7">
    <source>
        <dbReference type="HAMAP-Rule" id="MF_00258"/>
    </source>
</evidence>
<dbReference type="GO" id="GO:0008881">
    <property type="term" value="F:glutamate racemase activity"/>
    <property type="evidence" value="ECO:0007669"/>
    <property type="project" value="UniProtKB-EC"/>
</dbReference>
<evidence type="ECO:0000256" key="5">
    <source>
        <dbReference type="ARBA" id="ARBA00023235"/>
    </source>
</evidence>
<comment type="pathway">
    <text evidence="7">Cell wall biogenesis; peptidoglycan biosynthesis.</text>
</comment>
<sequence length="271" mass="30483">MKTFVNSSLGIIDSGVGGLSVVKAVREVFPVRNVIYVADPANFPYGEKSKEELLILVSPIIEYLTRVERVQALVIACGTLSSVCFEDFCKRYPIPIFDIVRPAVREAAFATRKKRVGVLATRTTVRSKRFARLFESLDNSVTVYEEAWPDFIEEVERGAFDTPFWRKEIKTRLERFTSLDVDTLILGCTHFALIETFFKKLLGDDSELMLINPARACALELQKALDTEGVIESNPGKSEVRCLVRGDVGHFENLLRIFVSENSCKVRAFGS</sequence>
<feature type="binding site" evidence="7">
    <location>
        <begin position="45"/>
        <end position="46"/>
    </location>
    <ligand>
        <name>substrate</name>
    </ligand>
</feature>
<feature type="binding site" evidence="7">
    <location>
        <begin position="13"/>
        <end position="14"/>
    </location>
    <ligand>
        <name>substrate</name>
    </ligand>
</feature>
<name>A0ABZ2YF81_9BACT</name>
<evidence type="ECO:0000256" key="4">
    <source>
        <dbReference type="ARBA" id="ARBA00022984"/>
    </source>
</evidence>
<comment type="function">
    <text evidence="7">Provides the (R)-glutamate required for cell wall biosynthesis.</text>
</comment>
<evidence type="ECO:0000313" key="9">
    <source>
        <dbReference type="Proteomes" id="UP001461341"/>
    </source>
</evidence>
<accession>A0ABZ2YF81</accession>
<dbReference type="NCBIfam" id="TIGR00067">
    <property type="entry name" value="glut_race"/>
    <property type="match status" value="1"/>
</dbReference>
<dbReference type="InterPro" id="IPR004391">
    <property type="entry name" value="Glu_race"/>
</dbReference>
<keyword evidence="3 7" id="KW-0133">Cell shape</keyword>
<feature type="binding site" evidence="7">
    <location>
        <begin position="189"/>
        <end position="190"/>
    </location>
    <ligand>
        <name>substrate</name>
    </ligand>
</feature>
<dbReference type="Gene3D" id="3.40.50.1860">
    <property type="match status" value="2"/>
</dbReference>
<keyword evidence="5 7" id="KW-0413">Isomerase</keyword>
<keyword evidence="6 7" id="KW-0961">Cell wall biogenesis/degradation</keyword>
<dbReference type="SUPFAM" id="SSF53681">
    <property type="entry name" value="Aspartate/glutamate racemase"/>
    <property type="match status" value="2"/>
</dbReference>
<feature type="active site" description="Proton donor/acceptor" evidence="7">
    <location>
        <position position="188"/>
    </location>
</feature>
<dbReference type="InterPro" id="IPR015942">
    <property type="entry name" value="Asp/Glu/hydantoin_racemase"/>
</dbReference>
<keyword evidence="4 7" id="KW-0573">Peptidoglycan synthesis</keyword>
<protein>
    <recommendedName>
        <fullName evidence="2 7">Glutamate racemase</fullName>
        <ecNumber evidence="2 7">5.1.1.3</ecNumber>
    </recommendedName>
</protein>
<proteinExistence type="inferred from homology"/>
<dbReference type="HAMAP" id="MF_00258">
    <property type="entry name" value="Glu_racemase"/>
    <property type="match status" value="1"/>
</dbReference>
<evidence type="ECO:0000256" key="2">
    <source>
        <dbReference type="ARBA" id="ARBA00013090"/>
    </source>
</evidence>
<comment type="caution">
    <text evidence="7">Lacks conserved residue(s) required for the propagation of feature annotation.</text>
</comment>
<dbReference type="InterPro" id="IPR001920">
    <property type="entry name" value="Asp/Glu_race"/>
</dbReference>
<evidence type="ECO:0000256" key="6">
    <source>
        <dbReference type="ARBA" id="ARBA00023316"/>
    </source>
</evidence>
<dbReference type="EMBL" id="CP121689">
    <property type="protein sequence ID" value="WZL76993.1"/>
    <property type="molecule type" value="Genomic_DNA"/>
</dbReference>
<dbReference type="PANTHER" id="PTHR21198:SF3">
    <property type="entry name" value="GLUTAMATE RACEMASE"/>
    <property type="match status" value="1"/>
</dbReference>
<evidence type="ECO:0000313" key="8">
    <source>
        <dbReference type="EMBL" id="WZL76993.1"/>
    </source>
</evidence>
<feature type="active site" description="Proton donor/acceptor" evidence="7">
    <location>
        <position position="77"/>
    </location>
</feature>
<keyword evidence="9" id="KW-1185">Reference proteome</keyword>
<dbReference type="PANTHER" id="PTHR21198">
    <property type="entry name" value="GLUTAMATE RACEMASE"/>
    <property type="match status" value="1"/>
</dbReference>
<gene>
    <name evidence="7 8" type="primary">murI</name>
    <name evidence="8" type="ORF">QBE54_04510</name>
</gene>
<dbReference type="EC" id="5.1.1.3" evidence="2 7"/>
<organism evidence="8 9">
    <name type="scientific">Thermatribacter velox</name>
    <dbReference type="NCBI Taxonomy" id="3039681"/>
    <lineage>
        <taxon>Bacteria</taxon>
        <taxon>Pseudomonadati</taxon>
        <taxon>Atribacterota</taxon>
        <taxon>Atribacteria</taxon>
        <taxon>Atribacterales</taxon>
        <taxon>Thermatribacteraceae</taxon>
        <taxon>Thermatribacter</taxon>
    </lineage>
</organism>
<dbReference type="Pfam" id="PF01177">
    <property type="entry name" value="Asp_Glu_race"/>
    <property type="match status" value="1"/>
</dbReference>
<comment type="similarity">
    <text evidence="7">Belongs to the aspartate/glutamate racemases family.</text>
</comment>
<dbReference type="Proteomes" id="UP001461341">
    <property type="component" value="Chromosome"/>
</dbReference>
<evidence type="ECO:0000256" key="3">
    <source>
        <dbReference type="ARBA" id="ARBA00022960"/>
    </source>
</evidence>
<comment type="catalytic activity">
    <reaction evidence="1 7">
        <text>L-glutamate = D-glutamate</text>
        <dbReference type="Rhea" id="RHEA:12813"/>
        <dbReference type="ChEBI" id="CHEBI:29985"/>
        <dbReference type="ChEBI" id="CHEBI:29986"/>
        <dbReference type="EC" id="5.1.1.3"/>
    </reaction>
</comment>
<evidence type="ECO:0000256" key="1">
    <source>
        <dbReference type="ARBA" id="ARBA00001602"/>
    </source>
</evidence>
<dbReference type="RefSeq" id="WP_369019159.1">
    <property type="nucleotide sequence ID" value="NZ_CP121689.1"/>
</dbReference>
<reference evidence="8 9" key="1">
    <citation type="submission" date="2023-03" db="EMBL/GenBank/DDBJ databases">
        <title>Novel Species.</title>
        <authorList>
            <person name="Ma S."/>
        </authorList>
    </citation>
    <scope>NUCLEOTIDE SEQUENCE [LARGE SCALE GENOMIC DNA]</scope>
    <source>
        <strain evidence="8 9">B11</strain>
    </source>
</reference>